<evidence type="ECO:0000256" key="1">
    <source>
        <dbReference type="ARBA" id="ARBA00009356"/>
    </source>
</evidence>
<dbReference type="Gene3D" id="3.90.930.12">
    <property type="entry name" value="Ribosomal protein L6, alpha-beta domain"/>
    <property type="match status" value="2"/>
</dbReference>
<dbReference type="PANTHER" id="PTHR11655:SF14">
    <property type="entry name" value="LARGE RIBOSOMAL SUBUNIT PROTEIN UL6M"/>
    <property type="match status" value="1"/>
</dbReference>
<keyword evidence="2 6" id="KW-0699">rRNA-binding</keyword>
<comment type="caution">
    <text evidence="10">The sequence shown here is derived from an EMBL/GenBank/DDBJ whole genome shotgun (WGS) entry which is preliminary data.</text>
</comment>
<name>A0A7C2ZK48_9AQUI</name>
<dbReference type="AlphaFoldDB" id="A0A7C2ZK48"/>
<keyword evidence="4 6" id="KW-0689">Ribosomal protein</keyword>
<comment type="similarity">
    <text evidence="1 6 7">Belongs to the universal ribosomal protein uL6 family.</text>
</comment>
<comment type="function">
    <text evidence="6 8">This protein binds to the 23S rRNA, and is important in its secondary structure. It is located near the subunit interface in the base of the L7/L12 stalk, and near the tRNA binding site of the peptidyltransferase center.</text>
</comment>
<dbReference type="HAMAP" id="MF_01365_B">
    <property type="entry name" value="Ribosomal_uL6_B"/>
    <property type="match status" value="1"/>
</dbReference>
<feature type="domain" description="Large ribosomal subunit protein uL6 alpha-beta" evidence="9">
    <location>
        <begin position="11"/>
        <end position="82"/>
    </location>
</feature>
<sequence>MSRIGKKPIEIPQNVKVSLQGGELKVEGPKGKLSMRIHPDIKVSIENNTIKVERPTDQPFHRAMHGTTAALIRNMIKGVTEGFTKVLEVVGLGYRAAVKGSNLELSLGLSHPVIYPIPPDVKIEVKENKIYVSGIDKEKVGQVCAQIRAFRKPNVYKGKGIRYEGEVLRLKAGKSAGKGGKK</sequence>
<evidence type="ECO:0000256" key="5">
    <source>
        <dbReference type="ARBA" id="ARBA00023274"/>
    </source>
</evidence>
<dbReference type="PROSITE" id="PS00525">
    <property type="entry name" value="RIBOSOMAL_L6_1"/>
    <property type="match status" value="1"/>
</dbReference>
<dbReference type="FunFam" id="3.90.930.12:FF:000001">
    <property type="entry name" value="50S ribosomal protein L6"/>
    <property type="match status" value="1"/>
</dbReference>
<dbReference type="InterPro" id="IPR019906">
    <property type="entry name" value="Ribosomal_uL6_bac-type"/>
</dbReference>
<evidence type="ECO:0000256" key="8">
    <source>
        <dbReference type="RuleBase" id="RU003870"/>
    </source>
</evidence>
<protein>
    <recommendedName>
        <fullName evidence="6">Large ribosomal subunit protein uL6</fullName>
    </recommendedName>
</protein>
<dbReference type="PIRSF" id="PIRSF002162">
    <property type="entry name" value="Ribosomal_L6"/>
    <property type="match status" value="1"/>
</dbReference>
<dbReference type="SUPFAM" id="SSF56053">
    <property type="entry name" value="Ribosomal protein L6"/>
    <property type="match status" value="2"/>
</dbReference>
<dbReference type="Pfam" id="PF00347">
    <property type="entry name" value="Ribosomal_L6"/>
    <property type="match status" value="2"/>
</dbReference>
<dbReference type="InterPro" id="IPR020040">
    <property type="entry name" value="Ribosomal_uL6_a/b-dom"/>
</dbReference>
<dbReference type="PANTHER" id="PTHR11655">
    <property type="entry name" value="60S/50S RIBOSOMAL PROTEIN L6/L9"/>
    <property type="match status" value="1"/>
</dbReference>
<feature type="domain" description="Large ribosomal subunit protein uL6 alpha-beta" evidence="9">
    <location>
        <begin position="90"/>
        <end position="163"/>
    </location>
</feature>
<evidence type="ECO:0000256" key="4">
    <source>
        <dbReference type="ARBA" id="ARBA00022980"/>
    </source>
</evidence>
<dbReference type="GO" id="GO:0022625">
    <property type="term" value="C:cytosolic large ribosomal subunit"/>
    <property type="evidence" value="ECO:0007669"/>
    <property type="project" value="UniProtKB-UniRule"/>
</dbReference>
<evidence type="ECO:0000256" key="6">
    <source>
        <dbReference type="HAMAP-Rule" id="MF_01365"/>
    </source>
</evidence>
<dbReference type="GO" id="GO:0003735">
    <property type="term" value="F:structural constituent of ribosome"/>
    <property type="evidence" value="ECO:0007669"/>
    <property type="project" value="UniProtKB-UniRule"/>
</dbReference>
<evidence type="ECO:0000313" key="10">
    <source>
        <dbReference type="EMBL" id="HEW46912.1"/>
    </source>
</evidence>
<dbReference type="PRINTS" id="PR00059">
    <property type="entry name" value="RIBOSOMALL6"/>
</dbReference>
<comment type="subunit">
    <text evidence="6">Part of the 50S ribosomal subunit.</text>
</comment>
<dbReference type="InterPro" id="IPR036789">
    <property type="entry name" value="Ribosomal_uL6-like_a/b-dom_sf"/>
</dbReference>
<gene>
    <name evidence="6" type="primary">rplF</name>
    <name evidence="10" type="ORF">ENO47_09695</name>
</gene>
<evidence type="ECO:0000256" key="2">
    <source>
        <dbReference type="ARBA" id="ARBA00022730"/>
    </source>
</evidence>
<dbReference type="GO" id="GO:0019843">
    <property type="term" value="F:rRNA binding"/>
    <property type="evidence" value="ECO:0007669"/>
    <property type="project" value="UniProtKB-UniRule"/>
</dbReference>
<reference evidence="10" key="1">
    <citation type="journal article" date="2020" name="mSystems">
        <title>Genome- and Community-Level Interaction Insights into Carbon Utilization and Element Cycling Functions of Hydrothermarchaeota in Hydrothermal Sediment.</title>
        <authorList>
            <person name="Zhou Z."/>
            <person name="Liu Y."/>
            <person name="Xu W."/>
            <person name="Pan J."/>
            <person name="Luo Z.H."/>
            <person name="Li M."/>
        </authorList>
    </citation>
    <scope>NUCLEOTIDE SEQUENCE [LARGE SCALE GENOMIC DNA]</scope>
    <source>
        <strain evidence="10">SpSt-132</strain>
    </source>
</reference>
<dbReference type="NCBIfam" id="TIGR03654">
    <property type="entry name" value="L6_bact"/>
    <property type="match status" value="1"/>
</dbReference>
<evidence type="ECO:0000259" key="9">
    <source>
        <dbReference type="Pfam" id="PF00347"/>
    </source>
</evidence>
<proteinExistence type="inferred from homology"/>
<accession>A0A7C2ZK48</accession>
<organism evidence="10">
    <name type="scientific">Hydrogenobacter sp</name>
    <dbReference type="NCBI Taxonomy" id="2152829"/>
    <lineage>
        <taxon>Bacteria</taxon>
        <taxon>Pseudomonadati</taxon>
        <taxon>Aquificota</taxon>
        <taxon>Aquificia</taxon>
        <taxon>Aquificales</taxon>
        <taxon>Aquificaceae</taxon>
        <taxon>Hydrogenobacter</taxon>
    </lineage>
</organism>
<dbReference type="InterPro" id="IPR000702">
    <property type="entry name" value="Ribosomal_uL6-like"/>
</dbReference>
<dbReference type="InterPro" id="IPR002358">
    <property type="entry name" value="Ribosomal_uL6_CS"/>
</dbReference>
<dbReference type="GO" id="GO:0002181">
    <property type="term" value="P:cytoplasmic translation"/>
    <property type="evidence" value="ECO:0007669"/>
    <property type="project" value="TreeGrafter"/>
</dbReference>
<keyword evidence="5 6" id="KW-0687">Ribonucleoprotein</keyword>
<dbReference type="FunFam" id="3.90.930.12:FF:000002">
    <property type="entry name" value="50S ribosomal protein L6"/>
    <property type="match status" value="1"/>
</dbReference>
<keyword evidence="3 6" id="KW-0694">RNA-binding</keyword>
<evidence type="ECO:0000256" key="7">
    <source>
        <dbReference type="RuleBase" id="RU003869"/>
    </source>
</evidence>
<evidence type="ECO:0000256" key="3">
    <source>
        <dbReference type="ARBA" id="ARBA00022884"/>
    </source>
</evidence>
<dbReference type="EMBL" id="DSFP01000081">
    <property type="protein sequence ID" value="HEW46912.1"/>
    <property type="molecule type" value="Genomic_DNA"/>
</dbReference>